<keyword evidence="2" id="KW-1185">Reference proteome</keyword>
<proteinExistence type="predicted"/>
<dbReference type="EMBL" id="QKRW01000001">
    <property type="protein sequence ID" value="RAL68745.1"/>
    <property type="molecule type" value="Genomic_DNA"/>
</dbReference>
<name>A0A395J892_9HELO</name>
<gene>
    <name evidence="1" type="ORF">DID88_007440</name>
</gene>
<comment type="caution">
    <text evidence="1">The sequence shown here is derived from an EMBL/GenBank/DDBJ whole genome shotgun (WGS) entry which is preliminary data.</text>
</comment>
<reference evidence="1 2" key="1">
    <citation type="submission" date="2018-06" db="EMBL/GenBank/DDBJ databases">
        <title>Genome Sequence of the Brown Rot Fungal Pathogen Monilinia fructigena.</title>
        <authorList>
            <person name="Landi L."/>
            <person name="De Miccolis Angelini R.M."/>
            <person name="Pollastro S."/>
            <person name="Abate D."/>
            <person name="Faretra F."/>
            <person name="Romanazzi G."/>
        </authorList>
    </citation>
    <scope>NUCLEOTIDE SEQUENCE [LARGE SCALE GENOMIC DNA]</scope>
    <source>
        <strain evidence="1 2">Mfrg269</strain>
    </source>
</reference>
<protein>
    <submittedName>
        <fullName evidence="1">Uncharacterized protein</fullName>
    </submittedName>
</protein>
<evidence type="ECO:0000313" key="1">
    <source>
        <dbReference type="EMBL" id="RAL68745.1"/>
    </source>
</evidence>
<sequence>MLTLCKTPPRNTTSESPGPHNLQVLCHAILSQDSMPCIQAPYLSFILSPPSSHHTHFIQHHIYLIFSQLVSIFLGRHKPYINEIKIKNKENGIRDAQSARLYRHNEVLEASQ</sequence>
<evidence type="ECO:0000313" key="2">
    <source>
        <dbReference type="Proteomes" id="UP000249056"/>
    </source>
</evidence>
<dbReference type="AlphaFoldDB" id="A0A395J892"/>
<dbReference type="Proteomes" id="UP000249056">
    <property type="component" value="Unassembled WGS sequence"/>
</dbReference>
<accession>A0A395J892</accession>
<organism evidence="1 2">
    <name type="scientific">Monilinia fructigena</name>
    <dbReference type="NCBI Taxonomy" id="38457"/>
    <lineage>
        <taxon>Eukaryota</taxon>
        <taxon>Fungi</taxon>
        <taxon>Dikarya</taxon>
        <taxon>Ascomycota</taxon>
        <taxon>Pezizomycotina</taxon>
        <taxon>Leotiomycetes</taxon>
        <taxon>Helotiales</taxon>
        <taxon>Sclerotiniaceae</taxon>
        <taxon>Monilinia</taxon>
    </lineage>
</organism>